<proteinExistence type="predicted"/>
<reference evidence="3" key="1">
    <citation type="submission" date="2021-08" db="EMBL/GenBank/DDBJ databases">
        <title>Chromosome-Level Trichoderma cornu-damae using Hi-C Data.</title>
        <authorList>
            <person name="Kim C.S."/>
        </authorList>
    </citation>
    <scope>NUCLEOTIDE SEQUENCE</scope>
    <source>
        <strain evidence="3">KA19-0412C</strain>
    </source>
</reference>
<evidence type="ECO:0000313" key="4">
    <source>
        <dbReference type="Proteomes" id="UP000827724"/>
    </source>
</evidence>
<keyword evidence="2" id="KW-0732">Signal</keyword>
<dbReference type="Proteomes" id="UP000827724">
    <property type="component" value="Unassembled WGS sequence"/>
</dbReference>
<sequence length="210" mass="20346">MKSAAFIAVALAALAQAQTRADIPSCALPCLDDAVKASTSFIPTTSASARTLLTLSGPPLPHKVLPATQALCAAAAAGGSGSSGSSAAAGTTAAPHTSSAAETSAAETSAVETSAAPTTAAHTSAHVSSAPISTGATSILTTSTPAGTGVVPLPPTEPPPAPRLPPPTPVLPSCPASPCSLSAPLPWRTRDGQVRDDLGCAAKANGLWLS</sequence>
<name>A0A9P8TTG7_9HYPO</name>
<keyword evidence="4" id="KW-1185">Reference proteome</keyword>
<feature type="signal peptide" evidence="2">
    <location>
        <begin position="1"/>
        <end position="17"/>
    </location>
</feature>
<feature type="compositionally biased region" description="Polar residues" evidence="1">
    <location>
        <begin position="132"/>
        <end position="146"/>
    </location>
</feature>
<feature type="compositionally biased region" description="Pro residues" evidence="1">
    <location>
        <begin position="152"/>
        <end position="167"/>
    </location>
</feature>
<dbReference type="AlphaFoldDB" id="A0A9P8TTG7"/>
<dbReference type="EMBL" id="JAIWOZ010000006">
    <property type="protein sequence ID" value="KAH6604042.1"/>
    <property type="molecule type" value="Genomic_DNA"/>
</dbReference>
<evidence type="ECO:0000256" key="2">
    <source>
        <dbReference type="SAM" id="SignalP"/>
    </source>
</evidence>
<feature type="compositionally biased region" description="Low complexity" evidence="1">
    <location>
        <begin position="83"/>
        <end position="131"/>
    </location>
</feature>
<feature type="region of interest" description="Disordered" evidence="1">
    <location>
        <begin position="83"/>
        <end position="167"/>
    </location>
</feature>
<organism evidence="3 4">
    <name type="scientific">Trichoderma cornu-damae</name>
    <dbReference type="NCBI Taxonomy" id="654480"/>
    <lineage>
        <taxon>Eukaryota</taxon>
        <taxon>Fungi</taxon>
        <taxon>Dikarya</taxon>
        <taxon>Ascomycota</taxon>
        <taxon>Pezizomycotina</taxon>
        <taxon>Sordariomycetes</taxon>
        <taxon>Hypocreomycetidae</taxon>
        <taxon>Hypocreales</taxon>
        <taxon>Hypocreaceae</taxon>
        <taxon>Trichoderma</taxon>
    </lineage>
</organism>
<evidence type="ECO:0000313" key="3">
    <source>
        <dbReference type="EMBL" id="KAH6604042.1"/>
    </source>
</evidence>
<gene>
    <name evidence="3" type="ORF">Trco_007488</name>
</gene>
<accession>A0A9P8TTG7</accession>
<feature type="chain" id="PRO_5040436844" evidence="2">
    <location>
        <begin position="18"/>
        <end position="210"/>
    </location>
</feature>
<protein>
    <submittedName>
        <fullName evidence="3">Extracellular membrane</fullName>
    </submittedName>
</protein>
<comment type="caution">
    <text evidence="3">The sequence shown here is derived from an EMBL/GenBank/DDBJ whole genome shotgun (WGS) entry which is preliminary data.</text>
</comment>
<evidence type="ECO:0000256" key="1">
    <source>
        <dbReference type="SAM" id="MobiDB-lite"/>
    </source>
</evidence>